<sequence length="55" mass="5975">GLDHQFTGAKRFEGAVYEGKCQVLHDPSPEAQKAGANLRVQSGHHRAVGFGVMRQ</sequence>
<comment type="caution">
    <text evidence="1">The sequence shown here is derived from an EMBL/GenBank/DDBJ whole genome shotgun (WGS) entry which is preliminary data.</text>
</comment>
<organism evidence="1">
    <name type="scientific">Tanacetum cinerariifolium</name>
    <name type="common">Dalmatian daisy</name>
    <name type="synonym">Chrysanthemum cinerariifolium</name>
    <dbReference type="NCBI Taxonomy" id="118510"/>
    <lineage>
        <taxon>Eukaryota</taxon>
        <taxon>Viridiplantae</taxon>
        <taxon>Streptophyta</taxon>
        <taxon>Embryophyta</taxon>
        <taxon>Tracheophyta</taxon>
        <taxon>Spermatophyta</taxon>
        <taxon>Magnoliopsida</taxon>
        <taxon>eudicotyledons</taxon>
        <taxon>Gunneridae</taxon>
        <taxon>Pentapetalae</taxon>
        <taxon>asterids</taxon>
        <taxon>campanulids</taxon>
        <taxon>Asterales</taxon>
        <taxon>Asteraceae</taxon>
        <taxon>Asteroideae</taxon>
        <taxon>Anthemideae</taxon>
        <taxon>Anthemidinae</taxon>
        <taxon>Tanacetum</taxon>
    </lineage>
</organism>
<feature type="non-terminal residue" evidence="1">
    <location>
        <position position="55"/>
    </location>
</feature>
<dbReference type="AlphaFoldDB" id="A0A699XFP6"/>
<proteinExistence type="predicted"/>
<evidence type="ECO:0000313" key="1">
    <source>
        <dbReference type="EMBL" id="GFD58467.1"/>
    </source>
</evidence>
<dbReference type="EMBL" id="BKCJ011853391">
    <property type="protein sequence ID" value="GFD58467.1"/>
    <property type="molecule type" value="Genomic_DNA"/>
</dbReference>
<protein>
    <submittedName>
        <fullName evidence="1">Uncharacterized protein</fullName>
    </submittedName>
</protein>
<reference evidence="1" key="1">
    <citation type="journal article" date="2019" name="Sci. Rep.">
        <title>Draft genome of Tanacetum cinerariifolium, the natural source of mosquito coil.</title>
        <authorList>
            <person name="Yamashiro T."/>
            <person name="Shiraishi A."/>
            <person name="Satake H."/>
            <person name="Nakayama K."/>
        </authorList>
    </citation>
    <scope>NUCLEOTIDE SEQUENCE</scope>
</reference>
<feature type="non-terminal residue" evidence="1">
    <location>
        <position position="1"/>
    </location>
</feature>
<accession>A0A699XFP6</accession>
<gene>
    <name evidence="1" type="ORF">Tci_930436</name>
</gene>
<name>A0A699XFP6_TANCI</name>